<evidence type="ECO:0008006" key="3">
    <source>
        <dbReference type="Google" id="ProtNLM"/>
    </source>
</evidence>
<dbReference type="Proteomes" id="UP000268857">
    <property type="component" value="Unassembled WGS sequence"/>
</dbReference>
<protein>
    <recommendedName>
        <fullName evidence="3">Transposase</fullName>
    </recommendedName>
</protein>
<evidence type="ECO:0000313" key="1">
    <source>
        <dbReference type="EMBL" id="RUR71995.1"/>
    </source>
</evidence>
<dbReference type="STRING" id="211165.GCA_000317285_00002"/>
<sequence length="182" mass="20723">MGRGRRDKIRLSAEQRQNLEMISRNGHAAAKKILHARVLLMSDEGEYGKQRWNDQQIEAALGLHRNSVARIRSSFLKQGEQAALNRKPRQTSPVSRKLDGEKEAYLIAICCSPPPDGRTRWTLKLLVTNSKRVVLSRKLVVRLCDVRSKKRIASVEKAALLYSRTRYSTLCSPDGRSLRPVY</sequence>
<gene>
    <name evidence="1" type="ORF">PCC6912_65900</name>
</gene>
<reference evidence="1 2" key="1">
    <citation type="journal article" date="2019" name="Genome Biol. Evol.">
        <title>Day and night: Metabolic profiles and evolutionary relationships of six axenic non-marine cyanobacteria.</title>
        <authorList>
            <person name="Will S.E."/>
            <person name="Henke P."/>
            <person name="Boedeker C."/>
            <person name="Huang S."/>
            <person name="Brinkmann H."/>
            <person name="Rohde M."/>
            <person name="Jarek M."/>
            <person name="Friedl T."/>
            <person name="Seufert S."/>
            <person name="Schumacher M."/>
            <person name="Overmann J."/>
            <person name="Neumann-Schaal M."/>
            <person name="Petersen J."/>
        </authorList>
    </citation>
    <scope>NUCLEOTIDE SEQUENCE [LARGE SCALE GENOMIC DNA]</scope>
    <source>
        <strain evidence="1 2">PCC 6912</strain>
    </source>
</reference>
<name>A0A433MVP4_CHLFR</name>
<comment type="caution">
    <text evidence="1">The sequence shown here is derived from an EMBL/GenBank/DDBJ whole genome shotgun (WGS) entry which is preliminary data.</text>
</comment>
<proteinExistence type="predicted"/>
<organism evidence="1 2">
    <name type="scientific">Chlorogloeopsis fritschii PCC 6912</name>
    <dbReference type="NCBI Taxonomy" id="211165"/>
    <lineage>
        <taxon>Bacteria</taxon>
        <taxon>Bacillati</taxon>
        <taxon>Cyanobacteriota</taxon>
        <taxon>Cyanophyceae</taxon>
        <taxon>Nostocales</taxon>
        <taxon>Chlorogloeopsidaceae</taxon>
        <taxon>Chlorogloeopsis</taxon>
    </lineage>
</organism>
<dbReference type="Pfam" id="PF13551">
    <property type="entry name" value="HTH_29"/>
    <property type="match status" value="1"/>
</dbReference>
<keyword evidence="2" id="KW-1185">Reference proteome</keyword>
<accession>A0A433MVP4</accession>
<dbReference type="EMBL" id="RSCJ01000075">
    <property type="protein sequence ID" value="RUR71995.1"/>
    <property type="molecule type" value="Genomic_DNA"/>
</dbReference>
<dbReference type="AlphaFoldDB" id="A0A433MVP4"/>
<evidence type="ECO:0000313" key="2">
    <source>
        <dbReference type="Proteomes" id="UP000268857"/>
    </source>
</evidence>